<protein>
    <submittedName>
        <fullName evidence="1">Uncharacterized protein</fullName>
    </submittedName>
</protein>
<evidence type="ECO:0000313" key="2">
    <source>
        <dbReference type="Proteomes" id="UP001396334"/>
    </source>
</evidence>
<sequence>MVFHFGTDLAGHNGGLAGTGVGAGTPMFLQLNSADGAGPLDGIDGGGCGAFHGQVFPLGLSLEQAKGGFLKHEEVSGRGKRFCYGVMAEILL</sequence>
<proteinExistence type="predicted"/>
<dbReference type="EMBL" id="JBBPBN010000055">
    <property type="protein sequence ID" value="KAK8990049.1"/>
    <property type="molecule type" value="Genomic_DNA"/>
</dbReference>
<accession>A0ABR2PP43</accession>
<reference evidence="1 2" key="1">
    <citation type="journal article" date="2024" name="G3 (Bethesda)">
        <title>Genome assembly of Hibiscus sabdariffa L. provides insights into metabolisms of medicinal natural products.</title>
        <authorList>
            <person name="Kim T."/>
        </authorList>
    </citation>
    <scope>NUCLEOTIDE SEQUENCE [LARGE SCALE GENOMIC DNA]</scope>
    <source>
        <strain evidence="1">TK-2024</strain>
        <tissue evidence="1">Old leaves</tissue>
    </source>
</reference>
<name>A0ABR2PP43_9ROSI</name>
<gene>
    <name evidence="1" type="ORF">V6N11_008567</name>
</gene>
<dbReference type="Proteomes" id="UP001396334">
    <property type="component" value="Unassembled WGS sequence"/>
</dbReference>
<organism evidence="1 2">
    <name type="scientific">Hibiscus sabdariffa</name>
    <name type="common">roselle</name>
    <dbReference type="NCBI Taxonomy" id="183260"/>
    <lineage>
        <taxon>Eukaryota</taxon>
        <taxon>Viridiplantae</taxon>
        <taxon>Streptophyta</taxon>
        <taxon>Embryophyta</taxon>
        <taxon>Tracheophyta</taxon>
        <taxon>Spermatophyta</taxon>
        <taxon>Magnoliopsida</taxon>
        <taxon>eudicotyledons</taxon>
        <taxon>Gunneridae</taxon>
        <taxon>Pentapetalae</taxon>
        <taxon>rosids</taxon>
        <taxon>malvids</taxon>
        <taxon>Malvales</taxon>
        <taxon>Malvaceae</taxon>
        <taxon>Malvoideae</taxon>
        <taxon>Hibiscus</taxon>
    </lineage>
</organism>
<comment type="caution">
    <text evidence="1">The sequence shown here is derived from an EMBL/GenBank/DDBJ whole genome shotgun (WGS) entry which is preliminary data.</text>
</comment>
<keyword evidence="2" id="KW-1185">Reference proteome</keyword>
<evidence type="ECO:0000313" key="1">
    <source>
        <dbReference type="EMBL" id="KAK8990049.1"/>
    </source>
</evidence>